<reference evidence="20" key="1">
    <citation type="journal article" date="2023" name="BMC Genomics">
        <title>Chromosome-level genome assemblies of Cutaneotrichosporon spp. (Trichosporonales, Basidiomycota) reveal imbalanced evolution between nucleotide sequences and chromosome synteny.</title>
        <authorList>
            <person name="Kobayashi Y."/>
            <person name="Kayamori A."/>
            <person name="Aoki K."/>
            <person name="Shiwa Y."/>
            <person name="Matsutani M."/>
            <person name="Fujita N."/>
            <person name="Sugita T."/>
            <person name="Iwasaki W."/>
            <person name="Tanaka N."/>
            <person name="Takashima M."/>
        </authorList>
    </citation>
    <scope>NUCLEOTIDE SEQUENCE</scope>
    <source>
        <strain evidence="20">HIS019</strain>
    </source>
</reference>
<comment type="similarity">
    <text evidence="16">Belongs to the alpha-ketoglutarate dehydrogenase component 4 family.</text>
</comment>
<dbReference type="SMART" id="SM00279">
    <property type="entry name" value="HhH2"/>
    <property type="match status" value="1"/>
</dbReference>
<dbReference type="EMBL" id="AP028216">
    <property type="protein sequence ID" value="BEI93087.1"/>
    <property type="molecule type" value="Genomic_DNA"/>
</dbReference>
<evidence type="ECO:0000259" key="18">
    <source>
        <dbReference type="SMART" id="SM00484"/>
    </source>
</evidence>
<dbReference type="Proteomes" id="UP001233271">
    <property type="component" value="Chromosome 5"/>
</dbReference>
<evidence type="ECO:0000256" key="10">
    <source>
        <dbReference type="ARBA" id="ARBA00022842"/>
    </source>
</evidence>
<dbReference type="SMART" id="SM00485">
    <property type="entry name" value="XPGN"/>
    <property type="match status" value="1"/>
</dbReference>
<evidence type="ECO:0000313" key="21">
    <source>
        <dbReference type="Proteomes" id="UP001233271"/>
    </source>
</evidence>
<dbReference type="GO" id="GO:0046872">
    <property type="term" value="F:metal ion binding"/>
    <property type="evidence" value="ECO:0007669"/>
    <property type="project" value="UniProtKB-KW"/>
</dbReference>
<dbReference type="GO" id="GO:0006281">
    <property type="term" value="P:DNA repair"/>
    <property type="evidence" value="ECO:0007669"/>
    <property type="project" value="UniProtKB-KW"/>
</dbReference>
<name>A0AA48L6Y0_9TREE</name>
<dbReference type="GO" id="GO:0035312">
    <property type="term" value="F:5'-3' DNA exonuclease activity"/>
    <property type="evidence" value="ECO:0007669"/>
    <property type="project" value="InterPro"/>
</dbReference>
<dbReference type="InterPro" id="IPR006085">
    <property type="entry name" value="XPG_DNA_repair_N"/>
</dbReference>
<dbReference type="Pfam" id="PF00752">
    <property type="entry name" value="XPG_N"/>
    <property type="match status" value="1"/>
</dbReference>
<evidence type="ECO:0000259" key="19">
    <source>
        <dbReference type="SMART" id="SM00485"/>
    </source>
</evidence>
<feature type="domain" description="XPG N-terminal" evidence="19">
    <location>
        <begin position="1"/>
        <end position="99"/>
    </location>
</feature>
<keyword evidence="11" id="KW-0267">Excision nuclease</keyword>
<evidence type="ECO:0000256" key="3">
    <source>
        <dbReference type="ARBA" id="ARBA00004173"/>
    </source>
</evidence>
<keyword evidence="14" id="KW-0234">DNA repair</keyword>
<evidence type="ECO:0000256" key="8">
    <source>
        <dbReference type="ARBA" id="ARBA00022801"/>
    </source>
</evidence>
<feature type="domain" description="XPG-I" evidence="18">
    <location>
        <begin position="138"/>
        <end position="208"/>
    </location>
</feature>
<dbReference type="SUPFAM" id="SSF47807">
    <property type="entry name" value="5' to 3' exonuclease, C-terminal subdomain"/>
    <property type="match status" value="1"/>
</dbReference>
<proteinExistence type="inferred from homology"/>
<dbReference type="FunFam" id="3.40.50.1010:FF:000002">
    <property type="entry name" value="Exonuclease 1, putative"/>
    <property type="match status" value="1"/>
</dbReference>
<dbReference type="PANTHER" id="PTHR11081:SF65">
    <property type="entry name" value="DNA DAMAGE-INDUCIBLE PROTEIN DIN7-RELATED"/>
    <property type="match status" value="1"/>
</dbReference>
<dbReference type="GO" id="GO:0003677">
    <property type="term" value="F:DNA binding"/>
    <property type="evidence" value="ECO:0007669"/>
    <property type="project" value="UniProtKB-KW"/>
</dbReference>
<keyword evidence="21" id="KW-1185">Reference proteome</keyword>
<dbReference type="GO" id="GO:0017108">
    <property type="term" value="F:5'-flap endonuclease activity"/>
    <property type="evidence" value="ECO:0007669"/>
    <property type="project" value="TreeGrafter"/>
</dbReference>
<evidence type="ECO:0000256" key="2">
    <source>
        <dbReference type="ARBA" id="ARBA00004123"/>
    </source>
</evidence>
<evidence type="ECO:0000256" key="17">
    <source>
        <dbReference type="SAM" id="MobiDB-lite"/>
    </source>
</evidence>
<comment type="cofactor">
    <cofactor evidence="1">
        <name>Mg(2+)</name>
        <dbReference type="ChEBI" id="CHEBI:18420"/>
    </cofactor>
</comment>
<dbReference type="GeneID" id="85496957"/>
<dbReference type="FunFam" id="1.10.150.20:FF:000011">
    <property type="entry name" value="exonuclease 1"/>
    <property type="match status" value="1"/>
</dbReference>
<feature type="region of interest" description="Disordered" evidence="17">
    <location>
        <begin position="455"/>
        <end position="485"/>
    </location>
</feature>
<feature type="compositionally biased region" description="Low complexity" evidence="17">
    <location>
        <begin position="536"/>
        <end position="557"/>
    </location>
</feature>
<dbReference type="GO" id="GO:0005739">
    <property type="term" value="C:mitochondrion"/>
    <property type="evidence" value="ECO:0007669"/>
    <property type="project" value="UniProtKB-SubCell"/>
</dbReference>
<evidence type="ECO:0000256" key="6">
    <source>
        <dbReference type="ARBA" id="ARBA00022723"/>
    </source>
</evidence>
<protein>
    <recommendedName>
        <fullName evidence="22">Exonuclease 1</fullName>
    </recommendedName>
</protein>
<dbReference type="InterPro" id="IPR029060">
    <property type="entry name" value="PIN-like_dom_sf"/>
</dbReference>
<evidence type="ECO:0000256" key="9">
    <source>
        <dbReference type="ARBA" id="ARBA00022839"/>
    </source>
</evidence>
<dbReference type="Pfam" id="PF00867">
    <property type="entry name" value="XPG_I"/>
    <property type="match status" value="1"/>
</dbReference>
<keyword evidence="15" id="KW-0539">Nucleus</keyword>
<comment type="subcellular location">
    <subcellularLocation>
        <location evidence="3">Mitochondrion</location>
    </subcellularLocation>
    <subcellularLocation>
        <location evidence="2">Nucleus</location>
    </subcellularLocation>
</comment>
<dbReference type="InterPro" id="IPR008918">
    <property type="entry name" value="HhH2"/>
</dbReference>
<evidence type="ECO:0000256" key="1">
    <source>
        <dbReference type="ARBA" id="ARBA00001946"/>
    </source>
</evidence>
<feature type="region of interest" description="Disordered" evidence="17">
    <location>
        <begin position="374"/>
        <end position="425"/>
    </location>
</feature>
<dbReference type="InterPro" id="IPR019974">
    <property type="entry name" value="XPG_CS"/>
</dbReference>
<keyword evidence="6" id="KW-0479">Metal-binding</keyword>
<dbReference type="InterPro" id="IPR020373">
    <property type="entry name" value="Kgd4/YMR-31"/>
</dbReference>
<dbReference type="AlphaFoldDB" id="A0AA48L6Y0"/>
<dbReference type="InterPro" id="IPR006084">
    <property type="entry name" value="XPG/Rad2"/>
</dbReference>
<dbReference type="InterPro" id="IPR044752">
    <property type="entry name" value="PIN-like_EXO1"/>
</dbReference>
<dbReference type="GO" id="GO:0006103">
    <property type="term" value="P:2-oxoglutarate metabolic process"/>
    <property type="evidence" value="ECO:0007669"/>
    <property type="project" value="InterPro"/>
</dbReference>
<gene>
    <name evidence="20" type="ORF">CcaverHIS019_0507150</name>
</gene>
<dbReference type="SMART" id="SM00484">
    <property type="entry name" value="XPGI"/>
    <property type="match status" value="1"/>
</dbReference>
<keyword evidence="13" id="KW-0496">Mitochondrion</keyword>
<evidence type="ECO:0000256" key="12">
    <source>
        <dbReference type="ARBA" id="ARBA00023125"/>
    </source>
</evidence>
<feature type="region of interest" description="Disordered" evidence="17">
    <location>
        <begin position="508"/>
        <end position="588"/>
    </location>
</feature>
<evidence type="ECO:0000256" key="7">
    <source>
        <dbReference type="ARBA" id="ARBA00022763"/>
    </source>
</evidence>
<feature type="compositionally biased region" description="Polar residues" evidence="17">
    <location>
        <begin position="565"/>
        <end position="579"/>
    </location>
</feature>
<dbReference type="KEGG" id="ccac:CcaHIS019_0507150"/>
<keyword evidence="5" id="KW-0540">Nuclease</keyword>
<comment type="similarity">
    <text evidence="4">Belongs to the XPG/RAD2 endonuclease family. EXO1 subfamily.</text>
</comment>
<dbReference type="CDD" id="cd09857">
    <property type="entry name" value="PIN_EXO1"/>
    <property type="match status" value="1"/>
</dbReference>
<keyword evidence="7" id="KW-0227">DNA damage</keyword>
<evidence type="ECO:0000256" key="11">
    <source>
        <dbReference type="ARBA" id="ARBA00022881"/>
    </source>
</evidence>
<feature type="region of interest" description="Disordered" evidence="17">
    <location>
        <begin position="605"/>
        <end position="658"/>
    </location>
</feature>
<dbReference type="InterPro" id="IPR037315">
    <property type="entry name" value="EXO1_H3TH"/>
</dbReference>
<dbReference type="InterPro" id="IPR036279">
    <property type="entry name" value="5-3_exonuclease_C_sf"/>
</dbReference>
<dbReference type="InterPro" id="IPR006086">
    <property type="entry name" value="XPG-I_dom"/>
</dbReference>
<evidence type="ECO:0000256" key="14">
    <source>
        <dbReference type="ARBA" id="ARBA00023204"/>
    </source>
</evidence>
<dbReference type="GO" id="GO:0005634">
    <property type="term" value="C:nucleus"/>
    <property type="evidence" value="ECO:0007669"/>
    <property type="project" value="UniProtKB-SubCell"/>
</dbReference>
<evidence type="ECO:0000313" key="20">
    <source>
        <dbReference type="EMBL" id="BEI93087.1"/>
    </source>
</evidence>
<feature type="compositionally biased region" description="Polar residues" evidence="17">
    <location>
        <begin position="511"/>
        <end position="527"/>
    </location>
</feature>
<dbReference type="PRINTS" id="PR00853">
    <property type="entry name" value="XPGRADSUPER"/>
</dbReference>
<dbReference type="Gene3D" id="1.10.150.20">
    <property type="entry name" value="5' to 3' exonuclease, C-terminal subdomain"/>
    <property type="match status" value="1"/>
</dbReference>
<dbReference type="PROSITE" id="PS00842">
    <property type="entry name" value="XPG_2"/>
    <property type="match status" value="1"/>
</dbReference>
<dbReference type="CDD" id="cd09908">
    <property type="entry name" value="H3TH_EXO1"/>
    <property type="match status" value="1"/>
</dbReference>
<evidence type="ECO:0008006" key="22">
    <source>
        <dbReference type="Google" id="ProtNLM"/>
    </source>
</evidence>
<evidence type="ECO:0000256" key="16">
    <source>
        <dbReference type="ARBA" id="ARBA00043970"/>
    </source>
</evidence>
<organism evidence="20 21">
    <name type="scientific">Cutaneotrichosporon cavernicola</name>
    <dbReference type="NCBI Taxonomy" id="279322"/>
    <lineage>
        <taxon>Eukaryota</taxon>
        <taxon>Fungi</taxon>
        <taxon>Dikarya</taxon>
        <taxon>Basidiomycota</taxon>
        <taxon>Agaricomycotina</taxon>
        <taxon>Tremellomycetes</taxon>
        <taxon>Trichosporonales</taxon>
        <taxon>Trichosporonaceae</taxon>
        <taxon>Cutaneotrichosporon</taxon>
    </lineage>
</organism>
<accession>A0AA48L6Y0</accession>
<keyword evidence="8" id="KW-0378">Hydrolase</keyword>
<dbReference type="RefSeq" id="XP_060458352.1">
    <property type="nucleotide sequence ID" value="XM_060601905.1"/>
</dbReference>
<evidence type="ECO:0000256" key="15">
    <source>
        <dbReference type="ARBA" id="ARBA00023242"/>
    </source>
</evidence>
<dbReference type="PANTHER" id="PTHR11081">
    <property type="entry name" value="FLAP ENDONUCLEASE FAMILY MEMBER"/>
    <property type="match status" value="1"/>
</dbReference>
<dbReference type="Pfam" id="PF10937">
    <property type="entry name" value="Kgd4-YMR31"/>
    <property type="match status" value="1"/>
</dbReference>
<sequence>MGIQGLLPALKEVQQPRHISDFRGKTLAVDAYVWLHKGAFGCAEDLVKGRKTTKFVDYAMFRVRMLQHHKIRPFVVFDGGPLPAKRGTEDSRAKSRADHLARAKSFEAQGRMKDARDAYTKCVDITPEMAYQLIKALRAEGIDYVVAPYEADAQLYYLEREGIVDGVITEDSDLLVFGCQTAIFKLEKDGSCVSIEAKRFGEVRELDLTNWTDLQFRRMAMLSGCDYLPSIPGIGLKKAHRMLRRCKTVDKVLQSLRLEGAHVIPPNYAADFVRAEKAFLYQRVFCPHERKLVLLNEPEKELSEDDEQWVGLDIDIEIACGMAKGDLHPETRTPIDDLWPNFQPSPRKGKSKGLVAHVSSGTLDAFIKRMPRTKSTPAIRPSHPRIGGLANGPTRLSDLPNVTPRPLRKHHTEPSPIPPPCVSAGRTSKFFTKDVQRISEEAEEVISLVYEESTQVASPPRQKREVTPENIPSPVERHRSVSHVSTVHNSPVAGRLVHLDDDDDGGVHFTSPISVHSGFDTSPGSTPRKSRILIDESQSPRQEPSSPTPTQRPRSSPWLVPATLAASQTGATIASSQRTEWSEEEYGPEDHAVCAPFRPITSVLVPPSSSWSRDAQPAKSTRRHHSSESALDDEIVTPSPVAGSKRRISIEEADPGEQARLARALSVAAGWREKYALKAPSFTTPARRLSGRPSVPSIPVTAASKVLSPLPVNIQHERDCETPKPARLPLPAKPQHVAACRQRMPKPSPQPFGVSGSTLERFRYKRQSPAPRSLVLRLPPAACRFSTYSSSKALNTKAALHTTQTLSTTMHATLVRNARTPLIQFIGKRAWPSTPHKPGPHPYAPKEIADNFASFSAKSQAAPASAASAHASAYGTGFLPTSKKPYDFENFYEAPAYYWQHNEMTEREIEAVMSGGATDIRTGP</sequence>
<keyword evidence="10" id="KW-0460">Magnesium</keyword>
<dbReference type="SUPFAM" id="SSF88723">
    <property type="entry name" value="PIN domain-like"/>
    <property type="match status" value="1"/>
</dbReference>
<dbReference type="Gene3D" id="3.40.50.1010">
    <property type="entry name" value="5'-nuclease"/>
    <property type="match status" value="1"/>
</dbReference>
<keyword evidence="12" id="KW-0238">DNA-binding</keyword>
<evidence type="ECO:0000256" key="4">
    <source>
        <dbReference type="ARBA" id="ARBA00010563"/>
    </source>
</evidence>
<evidence type="ECO:0000256" key="13">
    <source>
        <dbReference type="ARBA" id="ARBA00023128"/>
    </source>
</evidence>
<keyword evidence="9" id="KW-0269">Exonuclease</keyword>
<evidence type="ECO:0000256" key="5">
    <source>
        <dbReference type="ARBA" id="ARBA00022722"/>
    </source>
</evidence>